<name>A0A6J5VR68_PRUAR</name>
<dbReference type="AlphaFoldDB" id="A0A6J5VR68"/>
<protein>
    <recommendedName>
        <fullName evidence="1">Retrovirus-related Pol polyprotein from transposon TNT 1-94-like beta-barrel domain-containing protein</fullName>
    </recommendedName>
</protein>
<evidence type="ECO:0000313" key="2">
    <source>
        <dbReference type="EMBL" id="CAB4289835.1"/>
    </source>
</evidence>
<proteinExistence type="predicted"/>
<accession>A0A6J5VR68</accession>
<organism evidence="2 3">
    <name type="scientific">Prunus armeniaca</name>
    <name type="common">Apricot</name>
    <name type="synonym">Armeniaca vulgaris</name>
    <dbReference type="NCBI Taxonomy" id="36596"/>
    <lineage>
        <taxon>Eukaryota</taxon>
        <taxon>Viridiplantae</taxon>
        <taxon>Streptophyta</taxon>
        <taxon>Embryophyta</taxon>
        <taxon>Tracheophyta</taxon>
        <taxon>Spermatophyta</taxon>
        <taxon>Magnoliopsida</taxon>
        <taxon>eudicotyledons</taxon>
        <taxon>Gunneridae</taxon>
        <taxon>Pentapetalae</taxon>
        <taxon>rosids</taxon>
        <taxon>fabids</taxon>
        <taxon>Rosales</taxon>
        <taxon>Rosaceae</taxon>
        <taxon>Amygdaloideae</taxon>
        <taxon>Amygdaleae</taxon>
        <taxon>Prunus</taxon>
    </lineage>
</organism>
<reference evidence="2 3" key="1">
    <citation type="submission" date="2020-05" db="EMBL/GenBank/DDBJ databases">
        <authorList>
            <person name="Campoy J."/>
            <person name="Schneeberger K."/>
            <person name="Spophaly S."/>
        </authorList>
    </citation>
    <scope>NUCLEOTIDE SEQUENCE [LARGE SCALE GENOMIC DNA]</scope>
    <source>
        <strain evidence="2">PruArmRojPasFocal</strain>
    </source>
</reference>
<feature type="domain" description="Retrovirus-related Pol polyprotein from transposon TNT 1-94-like beta-barrel" evidence="1">
    <location>
        <begin position="110"/>
        <end position="168"/>
    </location>
</feature>
<dbReference type="Pfam" id="PF22936">
    <property type="entry name" value="Pol_BBD"/>
    <property type="match status" value="1"/>
</dbReference>
<evidence type="ECO:0000313" key="3">
    <source>
        <dbReference type="Proteomes" id="UP000507222"/>
    </source>
</evidence>
<sequence length="245" mass="28430">MANINEFVQCSVGKFDGQGNFQYWDSQMEFFFKVMEYTDVMINGFTDPGDQATLTQNQREEMVKNWKKDSRALMYIFVAIDPAIYEKIAHVSTSKEAWDVLINSYIGRDKVKKSVIIFRDQTKILAKRKGRITIKLRDGLFNSISDVYYVPSLRHNFLSLEQLSKKGYDIWLLNGVCTISDASHELIAKIILERNLMMQRAHQVMLFTLALVLSLGHQRSNKFWLFLLHKQSTMQPPIVLLMQCG</sequence>
<dbReference type="EMBL" id="CAEKDK010000008">
    <property type="protein sequence ID" value="CAB4289835.1"/>
    <property type="molecule type" value="Genomic_DNA"/>
</dbReference>
<evidence type="ECO:0000259" key="1">
    <source>
        <dbReference type="Pfam" id="PF22936"/>
    </source>
</evidence>
<dbReference type="InterPro" id="IPR054722">
    <property type="entry name" value="PolX-like_BBD"/>
</dbReference>
<gene>
    <name evidence="2" type="ORF">CURHAP_LOCUS49431</name>
</gene>
<dbReference type="Proteomes" id="UP000507222">
    <property type="component" value="Unassembled WGS sequence"/>
</dbReference>